<organism evidence="2 3">
    <name type="scientific">Lithospermum erythrorhizon</name>
    <name type="common">Purple gromwell</name>
    <name type="synonym">Lithospermum officinale var. erythrorhizon</name>
    <dbReference type="NCBI Taxonomy" id="34254"/>
    <lineage>
        <taxon>Eukaryota</taxon>
        <taxon>Viridiplantae</taxon>
        <taxon>Streptophyta</taxon>
        <taxon>Embryophyta</taxon>
        <taxon>Tracheophyta</taxon>
        <taxon>Spermatophyta</taxon>
        <taxon>Magnoliopsida</taxon>
        <taxon>eudicotyledons</taxon>
        <taxon>Gunneridae</taxon>
        <taxon>Pentapetalae</taxon>
        <taxon>asterids</taxon>
        <taxon>lamiids</taxon>
        <taxon>Boraginales</taxon>
        <taxon>Boraginaceae</taxon>
        <taxon>Boraginoideae</taxon>
        <taxon>Lithospermeae</taxon>
        <taxon>Lithospermum</taxon>
    </lineage>
</organism>
<evidence type="ECO:0000256" key="1">
    <source>
        <dbReference type="SAM" id="MobiDB-lite"/>
    </source>
</evidence>
<name>A0AAV3RR44_LITER</name>
<dbReference type="Proteomes" id="UP001454036">
    <property type="component" value="Unassembled WGS sequence"/>
</dbReference>
<proteinExistence type="predicted"/>
<dbReference type="EMBL" id="BAABME010011166">
    <property type="protein sequence ID" value="GAA0183340.1"/>
    <property type="molecule type" value="Genomic_DNA"/>
</dbReference>
<accession>A0AAV3RR44</accession>
<gene>
    <name evidence="2" type="ORF">LIER_30766</name>
</gene>
<sequence length="186" mass="20678">MGSPLASSRPSQSLRRLERIPPPSSSTVSNHVEMISSSSPWEIRYVPFRFLFCLFCVSPDPLDVLYYFSLQGVVLQCYKELLSSYEKVSGSSSLAGQLEGELKGLKKEKAREDCILQCRLKNLAGKHATLQEKYVASVSRTEAVRAELEGMQAEKDSTHSSYALERTICAVQARLKEADLEVPATL</sequence>
<feature type="region of interest" description="Disordered" evidence="1">
    <location>
        <begin position="1"/>
        <end position="29"/>
    </location>
</feature>
<reference evidence="2 3" key="1">
    <citation type="submission" date="2024-01" db="EMBL/GenBank/DDBJ databases">
        <title>The complete chloroplast genome sequence of Lithospermum erythrorhizon: insights into the phylogenetic relationship among Boraginaceae species and the maternal lineages of purple gromwells.</title>
        <authorList>
            <person name="Okada T."/>
            <person name="Watanabe K."/>
        </authorList>
    </citation>
    <scope>NUCLEOTIDE SEQUENCE [LARGE SCALE GENOMIC DNA]</scope>
</reference>
<evidence type="ECO:0000313" key="3">
    <source>
        <dbReference type="Proteomes" id="UP001454036"/>
    </source>
</evidence>
<evidence type="ECO:0000313" key="2">
    <source>
        <dbReference type="EMBL" id="GAA0183340.1"/>
    </source>
</evidence>
<keyword evidence="3" id="KW-1185">Reference proteome</keyword>
<comment type="caution">
    <text evidence="2">The sequence shown here is derived from an EMBL/GenBank/DDBJ whole genome shotgun (WGS) entry which is preliminary data.</text>
</comment>
<protein>
    <submittedName>
        <fullName evidence="2">Uncharacterized protein</fullName>
    </submittedName>
</protein>
<dbReference type="AlphaFoldDB" id="A0AAV3RR44"/>
<feature type="compositionally biased region" description="Polar residues" evidence="1">
    <location>
        <begin position="1"/>
        <end position="14"/>
    </location>
</feature>